<dbReference type="EMBL" id="NIPX01000025">
    <property type="protein sequence ID" value="OWJ82606.1"/>
    <property type="molecule type" value="Genomic_DNA"/>
</dbReference>
<evidence type="ECO:0000313" key="6">
    <source>
        <dbReference type="Proteomes" id="UP000214673"/>
    </source>
</evidence>
<dbReference type="Proteomes" id="UP000214673">
    <property type="component" value="Unassembled WGS sequence"/>
</dbReference>
<dbReference type="PANTHER" id="PTHR42760:SF135">
    <property type="entry name" value="BLL7886 PROTEIN"/>
    <property type="match status" value="1"/>
</dbReference>
<sequence length="250" mass="25852">MFEDLKGKTALITGASGGLGAHFAELLAGAGAHVIVAARRAAALEELCERIAAAGGKAEAVSLDVTQPEAITECFTGLALAPQIVVNNAGISMPSPALDITAEDWDRVVDTNLRGVFLVAQAAARRMRQAKHGGSIINVASILGVRVAGAVASYAASKAGVVQLSSALALEWARYGIRVNAICPGYFETEMNRDFFASPPGEALVKRIPQRRLGHMQDLDGPLLLLASDAAAYITGAAIPVDGGHLVSSL</sequence>
<comment type="similarity">
    <text evidence="1">Belongs to the short-chain dehydrogenases/reductases (SDR) family.</text>
</comment>
<name>A0A212AMP9_9RHOB</name>
<dbReference type="STRING" id="366616.CG51_18980"/>
<evidence type="ECO:0000256" key="1">
    <source>
        <dbReference type="ARBA" id="ARBA00006484"/>
    </source>
</evidence>
<dbReference type="Pfam" id="PF13561">
    <property type="entry name" value="adh_short_C2"/>
    <property type="match status" value="1"/>
</dbReference>
<dbReference type="PROSITE" id="PS00061">
    <property type="entry name" value="ADH_SHORT"/>
    <property type="match status" value="1"/>
</dbReference>
<dbReference type="AlphaFoldDB" id="A0A212AMP9"/>
<proteinExistence type="inferred from homology"/>
<dbReference type="SUPFAM" id="SSF51735">
    <property type="entry name" value="NAD(P)-binding Rossmann-fold domains"/>
    <property type="match status" value="1"/>
</dbReference>
<evidence type="ECO:0000313" key="4">
    <source>
        <dbReference type="EMBL" id="OWJ82606.1"/>
    </source>
</evidence>
<gene>
    <name evidence="4" type="ORF">CDV52_14000</name>
    <name evidence="3" type="ORF">CDV53_16470</name>
</gene>
<dbReference type="InterPro" id="IPR036291">
    <property type="entry name" value="NAD(P)-bd_dom_sf"/>
</dbReference>
<dbReference type="GO" id="GO:0030497">
    <property type="term" value="P:fatty acid elongation"/>
    <property type="evidence" value="ECO:0007669"/>
    <property type="project" value="TreeGrafter"/>
</dbReference>
<accession>A0A212AMP9</accession>
<evidence type="ECO:0000313" key="5">
    <source>
        <dbReference type="Proteomes" id="UP000196640"/>
    </source>
</evidence>
<dbReference type="SMART" id="SM00822">
    <property type="entry name" value="PKS_KR"/>
    <property type="match status" value="1"/>
</dbReference>
<dbReference type="EMBL" id="NIPV01000095">
    <property type="protein sequence ID" value="OWJ73169.1"/>
    <property type="molecule type" value="Genomic_DNA"/>
</dbReference>
<dbReference type="PRINTS" id="PR00081">
    <property type="entry name" value="GDHRDH"/>
</dbReference>
<comment type="caution">
    <text evidence="4">The sequence shown here is derived from an EMBL/GenBank/DDBJ whole genome shotgun (WGS) entry which is preliminary data.</text>
</comment>
<dbReference type="OrthoDB" id="9796652at2"/>
<dbReference type="Gene3D" id="3.40.50.720">
    <property type="entry name" value="NAD(P)-binding Rossmann-like Domain"/>
    <property type="match status" value="1"/>
</dbReference>
<dbReference type="FunFam" id="3.40.50.720:FF:000084">
    <property type="entry name" value="Short-chain dehydrogenase reductase"/>
    <property type="match status" value="1"/>
</dbReference>
<dbReference type="Proteomes" id="UP000196640">
    <property type="component" value="Unassembled WGS sequence"/>
</dbReference>
<evidence type="ECO:0000313" key="3">
    <source>
        <dbReference type="EMBL" id="OWJ73169.1"/>
    </source>
</evidence>
<keyword evidence="6" id="KW-1185">Reference proteome</keyword>
<organism evidence="4 5">
    <name type="scientific">Haematobacter missouriensis</name>
    <dbReference type="NCBI Taxonomy" id="366616"/>
    <lineage>
        <taxon>Bacteria</taxon>
        <taxon>Pseudomonadati</taxon>
        <taxon>Pseudomonadota</taxon>
        <taxon>Alphaproteobacteria</taxon>
        <taxon>Rhodobacterales</taxon>
        <taxon>Paracoccaceae</taxon>
        <taxon>Haematobacter</taxon>
    </lineage>
</organism>
<evidence type="ECO:0000259" key="2">
    <source>
        <dbReference type="SMART" id="SM00822"/>
    </source>
</evidence>
<dbReference type="PRINTS" id="PR00080">
    <property type="entry name" value="SDRFAMILY"/>
</dbReference>
<feature type="domain" description="Ketoreductase" evidence="2">
    <location>
        <begin position="8"/>
        <end position="175"/>
    </location>
</feature>
<reference evidence="5 6" key="1">
    <citation type="submission" date="2016-11" db="EMBL/GenBank/DDBJ databases">
        <title>Comparison of Traditional DNA-DNA Hybridization with In Silico Genomic Analysis.</title>
        <authorList>
            <person name="Nicholson A.C."/>
            <person name="Sammons S."/>
            <person name="Humrighouse B.W."/>
            <person name="Graziano J."/>
            <person name="Lasker B."/>
            <person name="Whitney A.M."/>
            <person name="Mcquiston J.R."/>
        </authorList>
    </citation>
    <scope>NUCLEOTIDE SEQUENCE [LARGE SCALE GENOMIC DNA]</scope>
    <source>
        <strain evidence="3 6">H1892</strain>
        <strain evidence="4 5">H2381</strain>
    </source>
</reference>
<dbReference type="NCBIfam" id="NF005559">
    <property type="entry name" value="PRK07231.1"/>
    <property type="match status" value="1"/>
</dbReference>
<dbReference type="InterPro" id="IPR057326">
    <property type="entry name" value="KR_dom"/>
</dbReference>
<protein>
    <submittedName>
        <fullName evidence="4">2-deoxy-D-gluconate 3-dehydrogenase</fullName>
    </submittedName>
</protein>
<dbReference type="InterPro" id="IPR020904">
    <property type="entry name" value="Sc_DH/Rdtase_CS"/>
</dbReference>
<dbReference type="PANTHER" id="PTHR42760">
    <property type="entry name" value="SHORT-CHAIN DEHYDROGENASES/REDUCTASES FAMILY MEMBER"/>
    <property type="match status" value="1"/>
</dbReference>
<dbReference type="InterPro" id="IPR002347">
    <property type="entry name" value="SDR_fam"/>
</dbReference>
<dbReference type="GO" id="GO:0016616">
    <property type="term" value="F:oxidoreductase activity, acting on the CH-OH group of donors, NAD or NADP as acceptor"/>
    <property type="evidence" value="ECO:0007669"/>
    <property type="project" value="TreeGrafter"/>
</dbReference>